<keyword evidence="4" id="KW-1185">Reference proteome</keyword>
<dbReference type="PANTHER" id="PTHR43798">
    <property type="entry name" value="MONOACYLGLYCEROL LIPASE"/>
    <property type="match status" value="1"/>
</dbReference>
<dbReference type="STRING" id="1314790.A0A1Y1WQY8"/>
<evidence type="ECO:0000313" key="3">
    <source>
        <dbReference type="EMBL" id="ORX80497.1"/>
    </source>
</evidence>
<dbReference type="InterPro" id="IPR000073">
    <property type="entry name" value="AB_hydrolase_1"/>
</dbReference>
<keyword evidence="2" id="KW-0378">Hydrolase</keyword>
<evidence type="ECO:0000313" key="4">
    <source>
        <dbReference type="Proteomes" id="UP000193498"/>
    </source>
</evidence>
<dbReference type="Gene3D" id="3.40.50.1820">
    <property type="entry name" value="alpha/beta hydrolase"/>
    <property type="match status" value="1"/>
</dbReference>
<dbReference type="InParanoid" id="A0A1Y1WQY8"/>
<dbReference type="InterPro" id="IPR050266">
    <property type="entry name" value="AB_hydrolase_sf"/>
</dbReference>
<evidence type="ECO:0000259" key="1">
    <source>
        <dbReference type="Pfam" id="PF00561"/>
    </source>
</evidence>
<proteinExistence type="predicted"/>
<dbReference type="EMBL" id="MCFE01000987">
    <property type="protein sequence ID" value="ORX75805.1"/>
    <property type="molecule type" value="Genomic_DNA"/>
</dbReference>
<dbReference type="GO" id="GO:0016020">
    <property type="term" value="C:membrane"/>
    <property type="evidence" value="ECO:0007669"/>
    <property type="project" value="TreeGrafter"/>
</dbReference>
<dbReference type="OrthoDB" id="190201at2759"/>
<sequence length="277" mass="30709">MTSSSDSALHWTSTASIEPKSPTLVFLHASWMSSAMFDETIAHLSPALPQTNLICVDLNGHGETRNGRKQFTYWDQADDVVKLMDHLKLEKAIFVGISMGASIALHLALSHPSYVAALVIMAATARSPTPQQKDAFNLLGRVWTSTQTPSDEIMNAAMQSWGGDPDVNGPRAQRIKNHWVNRHSGAENINAILQSNQEREDILPRLGLIHAPVLMVHGERDETYNLEGAEAIRDHLHNTSVRFEVIKESGHLVICMRQSEDVSMMIKQFVQEIAVAN</sequence>
<organism evidence="2 4">
    <name type="scientific">Basidiobolus meristosporus CBS 931.73</name>
    <dbReference type="NCBI Taxonomy" id="1314790"/>
    <lineage>
        <taxon>Eukaryota</taxon>
        <taxon>Fungi</taxon>
        <taxon>Fungi incertae sedis</taxon>
        <taxon>Zoopagomycota</taxon>
        <taxon>Entomophthoromycotina</taxon>
        <taxon>Basidiobolomycetes</taxon>
        <taxon>Basidiobolales</taxon>
        <taxon>Basidiobolaceae</taxon>
        <taxon>Basidiobolus</taxon>
    </lineage>
</organism>
<dbReference type="AlphaFoldDB" id="A0A1Y1WQY8"/>
<gene>
    <name evidence="3" type="ORF">K493DRAFT_242656</name>
    <name evidence="2" type="ORF">K493DRAFT_246921</name>
</gene>
<evidence type="ECO:0000313" key="2">
    <source>
        <dbReference type="EMBL" id="ORX75805.1"/>
    </source>
</evidence>
<dbReference type="PANTHER" id="PTHR43798:SF5">
    <property type="entry name" value="MONOACYLGLYCEROL LIPASE ABHD6"/>
    <property type="match status" value="1"/>
</dbReference>
<dbReference type="GO" id="GO:0046464">
    <property type="term" value="P:acylglycerol catabolic process"/>
    <property type="evidence" value="ECO:0007669"/>
    <property type="project" value="TreeGrafter"/>
</dbReference>
<name>A0A1Y1WQY8_9FUNG</name>
<dbReference type="InterPro" id="IPR029058">
    <property type="entry name" value="AB_hydrolase_fold"/>
</dbReference>
<comment type="caution">
    <text evidence="2">The sequence shown here is derived from an EMBL/GenBank/DDBJ whole genome shotgun (WGS) entry which is preliminary data.</text>
</comment>
<dbReference type="EMBL" id="MCFE01000737">
    <property type="protein sequence ID" value="ORX80497.1"/>
    <property type="molecule type" value="Genomic_DNA"/>
</dbReference>
<dbReference type="PRINTS" id="PR00111">
    <property type="entry name" value="ABHYDROLASE"/>
</dbReference>
<dbReference type="Pfam" id="PF00561">
    <property type="entry name" value="Abhydrolase_1"/>
    <property type="match status" value="1"/>
</dbReference>
<protein>
    <submittedName>
        <fullName evidence="2">Alpha/beta-hydrolase</fullName>
    </submittedName>
</protein>
<accession>A0A1Y1WQY8</accession>
<reference evidence="2 4" key="1">
    <citation type="submission" date="2016-07" db="EMBL/GenBank/DDBJ databases">
        <title>Pervasive Adenine N6-methylation of Active Genes in Fungi.</title>
        <authorList>
            <consortium name="DOE Joint Genome Institute"/>
            <person name="Mondo S.J."/>
            <person name="Dannebaum R.O."/>
            <person name="Kuo R.C."/>
            <person name="Labutti K."/>
            <person name="Haridas S."/>
            <person name="Kuo A."/>
            <person name="Salamov A."/>
            <person name="Ahrendt S.R."/>
            <person name="Lipzen A."/>
            <person name="Sullivan W."/>
            <person name="Andreopoulos W.B."/>
            <person name="Clum A."/>
            <person name="Lindquist E."/>
            <person name="Daum C."/>
            <person name="Ramamoorthy G.K."/>
            <person name="Gryganskyi A."/>
            <person name="Culley D."/>
            <person name="Magnuson J.K."/>
            <person name="James T.Y."/>
            <person name="O'Malley M.A."/>
            <person name="Stajich J.E."/>
            <person name="Spatafora J.W."/>
            <person name="Visel A."/>
            <person name="Grigoriev I.V."/>
        </authorList>
    </citation>
    <scope>NUCLEOTIDE SEQUENCE [LARGE SCALE GENOMIC DNA]</scope>
    <source>
        <strain evidence="2 4">CBS 931.73</strain>
    </source>
</reference>
<dbReference type="SUPFAM" id="SSF53474">
    <property type="entry name" value="alpha/beta-Hydrolases"/>
    <property type="match status" value="1"/>
</dbReference>
<dbReference type="Proteomes" id="UP000193498">
    <property type="component" value="Unassembled WGS sequence"/>
</dbReference>
<dbReference type="GO" id="GO:0047372">
    <property type="term" value="F:monoacylglycerol lipase activity"/>
    <property type="evidence" value="ECO:0007669"/>
    <property type="project" value="TreeGrafter"/>
</dbReference>
<feature type="domain" description="AB hydrolase-1" evidence="1">
    <location>
        <begin position="22"/>
        <end position="253"/>
    </location>
</feature>